<dbReference type="EMBL" id="BRXS01000011">
    <property type="protein sequence ID" value="GLC28523.1"/>
    <property type="molecule type" value="Genomic_DNA"/>
</dbReference>
<evidence type="ECO:0000259" key="5">
    <source>
        <dbReference type="Pfam" id="PF00266"/>
    </source>
</evidence>
<name>A0AA37QME7_9BACT</name>
<dbReference type="PANTHER" id="PTHR43586:SF15">
    <property type="entry name" value="BLR3095 PROTEIN"/>
    <property type="match status" value="1"/>
</dbReference>
<protein>
    <submittedName>
        <fullName evidence="6">Aminotransferase V</fullName>
    </submittedName>
</protein>
<comment type="caution">
    <text evidence="6">The sequence shown here is derived from an EMBL/GenBank/DDBJ whole genome shotgun (WGS) entry which is preliminary data.</text>
</comment>
<evidence type="ECO:0000256" key="2">
    <source>
        <dbReference type="ARBA" id="ARBA00022898"/>
    </source>
</evidence>
<dbReference type="Gene3D" id="3.90.1150.10">
    <property type="entry name" value="Aspartate Aminotransferase, domain 1"/>
    <property type="match status" value="1"/>
</dbReference>
<evidence type="ECO:0000256" key="4">
    <source>
        <dbReference type="RuleBase" id="RU004504"/>
    </source>
</evidence>
<feature type="domain" description="Aminotransferase class V" evidence="5">
    <location>
        <begin position="31"/>
        <end position="346"/>
    </location>
</feature>
<sequence>MTTSLTAPALAYDVDALRAAEFPWAARGDAIYLNNASTGPLPARAVAAIDEWTRRRAEPFRLRDPELFATLGRARELTARLIGAEAAEIALMTNTSYGVNLAARALPLSAGDVVLTFDREFPANVYPWMALAEKGVRLELVPCVDGLPDEDALVRALDRPDVRALTVSWVQFASGYRVDLARLGRLCRERGVWFFVDAIQGLGPCTLDVRETPIDLLACGAQKWLLSPWGSGFLYVRRELVRALAPSSVGWLAVKGSDDFSRLVDYDFTLRDDARRFEVATIPYQDVAGYVASLSLFHELGPANVAAHVRGLADRIVEWAVDRDDVRLVTPADPARRAGIVSVAPRDPAAATARLREAGVTHSLREGAVRLSPHGYNTAGEIARALDALGG</sequence>
<dbReference type="GO" id="GO:0008483">
    <property type="term" value="F:transaminase activity"/>
    <property type="evidence" value="ECO:0007669"/>
    <property type="project" value="UniProtKB-KW"/>
</dbReference>
<evidence type="ECO:0000256" key="1">
    <source>
        <dbReference type="ARBA" id="ARBA00001933"/>
    </source>
</evidence>
<comment type="cofactor">
    <cofactor evidence="1 4">
        <name>pyridoxal 5'-phosphate</name>
        <dbReference type="ChEBI" id="CHEBI:597326"/>
    </cofactor>
</comment>
<comment type="similarity">
    <text evidence="3">Belongs to the class-V pyridoxal-phosphate-dependent aminotransferase family.</text>
</comment>
<organism evidence="6 7">
    <name type="scientific">Roseisolibacter agri</name>
    <dbReference type="NCBI Taxonomy" id="2014610"/>
    <lineage>
        <taxon>Bacteria</taxon>
        <taxon>Pseudomonadati</taxon>
        <taxon>Gemmatimonadota</taxon>
        <taxon>Gemmatimonadia</taxon>
        <taxon>Gemmatimonadales</taxon>
        <taxon>Gemmatimonadaceae</taxon>
        <taxon>Roseisolibacter</taxon>
    </lineage>
</organism>
<dbReference type="InterPro" id="IPR020578">
    <property type="entry name" value="Aminotrans_V_PyrdxlP_BS"/>
</dbReference>
<dbReference type="PROSITE" id="PS00595">
    <property type="entry name" value="AA_TRANSFER_CLASS_5"/>
    <property type="match status" value="1"/>
</dbReference>
<dbReference type="Gene3D" id="3.40.640.10">
    <property type="entry name" value="Type I PLP-dependent aspartate aminotransferase-like (Major domain)"/>
    <property type="match status" value="1"/>
</dbReference>
<keyword evidence="2" id="KW-0663">Pyridoxal phosphate</keyword>
<dbReference type="Proteomes" id="UP001161325">
    <property type="component" value="Unassembled WGS sequence"/>
</dbReference>
<dbReference type="InterPro" id="IPR015424">
    <property type="entry name" value="PyrdxlP-dep_Trfase"/>
</dbReference>
<dbReference type="RefSeq" id="WP_284352920.1">
    <property type="nucleotide sequence ID" value="NZ_BRXS01000011.1"/>
</dbReference>
<keyword evidence="6" id="KW-0808">Transferase</keyword>
<proteinExistence type="inferred from homology"/>
<gene>
    <name evidence="6" type="ORF">rosag_50360</name>
</gene>
<reference evidence="6" key="1">
    <citation type="submission" date="2022-08" db="EMBL/GenBank/DDBJ databases">
        <title>Draft genome sequencing of Roseisolibacter agri AW1220.</title>
        <authorList>
            <person name="Tobiishi Y."/>
            <person name="Tonouchi A."/>
        </authorList>
    </citation>
    <scope>NUCLEOTIDE SEQUENCE</scope>
    <source>
        <strain evidence="6">AW1220</strain>
    </source>
</reference>
<evidence type="ECO:0000313" key="7">
    <source>
        <dbReference type="Proteomes" id="UP001161325"/>
    </source>
</evidence>
<keyword evidence="7" id="KW-1185">Reference proteome</keyword>
<accession>A0AA37QME7</accession>
<dbReference type="InterPro" id="IPR000192">
    <property type="entry name" value="Aminotrans_V_dom"/>
</dbReference>
<dbReference type="SUPFAM" id="SSF53383">
    <property type="entry name" value="PLP-dependent transferases"/>
    <property type="match status" value="1"/>
</dbReference>
<dbReference type="InterPro" id="IPR015421">
    <property type="entry name" value="PyrdxlP-dep_Trfase_major"/>
</dbReference>
<keyword evidence="6" id="KW-0032">Aminotransferase</keyword>
<evidence type="ECO:0000313" key="6">
    <source>
        <dbReference type="EMBL" id="GLC28523.1"/>
    </source>
</evidence>
<dbReference type="Pfam" id="PF00266">
    <property type="entry name" value="Aminotran_5"/>
    <property type="match status" value="1"/>
</dbReference>
<dbReference type="AlphaFoldDB" id="A0AA37QME7"/>
<dbReference type="InterPro" id="IPR015422">
    <property type="entry name" value="PyrdxlP-dep_Trfase_small"/>
</dbReference>
<dbReference type="PANTHER" id="PTHR43586">
    <property type="entry name" value="CYSTEINE DESULFURASE"/>
    <property type="match status" value="1"/>
</dbReference>
<evidence type="ECO:0000256" key="3">
    <source>
        <dbReference type="RuleBase" id="RU004075"/>
    </source>
</evidence>